<dbReference type="InterPro" id="IPR036812">
    <property type="entry name" value="NAD(P)_OxRdtase_dom_sf"/>
</dbReference>
<feature type="domain" description="NADP-dependent oxidoreductase" evidence="3">
    <location>
        <begin position="42"/>
        <end position="177"/>
    </location>
</feature>
<dbReference type="EC" id="1.1.1.-" evidence="4"/>
<dbReference type="OMA" id="HADFCKA"/>
<dbReference type="PROSITE" id="PS00798">
    <property type="entry name" value="ALDOKETO_REDUCTASE_1"/>
    <property type="match status" value="1"/>
</dbReference>
<dbReference type="InterPro" id="IPR020471">
    <property type="entry name" value="AKR"/>
</dbReference>
<evidence type="ECO:0000256" key="2">
    <source>
        <dbReference type="PIRSR" id="PIRSR000097-2"/>
    </source>
</evidence>
<reference evidence="4 5" key="1">
    <citation type="journal article" date="2018" name="Nat. Genet.">
        <title>The Rosa genome provides new insights in the design of modern roses.</title>
        <authorList>
            <person name="Bendahmane M."/>
        </authorList>
    </citation>
    <scope>NUCLEOTIDE SEQUENCE [LARGE SCALE GENOMIC DNA]</scope>
    <source>
        <strain evidence="5">cv. Old Blush</strain>
    </source>
</reference>
<feature type="active site" description="Proton donor" evidence="1">
    <location>
        <position position="61"/>
    </location>
</feature>
<dbReference type="PROSITE" id="PS00062">
    <property type="entry name" value="ALDOKETO_REDUCTASE_2"/>
    <property type="match status" value="1"/>
</dbReference>
<evidence type="ECO:0000259" key="3">
    <source>
        <dbReference type="Pfam" id="PF00248"/>
    </source>
</evidence>
<dbReference type="PRINTS" id="PR00069">
    <property type="entry name" value="ALDKETRDTASE"/>
</dbReference>
<keyword evidence="4" id="KW-0560">Oxidoreductase</keyword>
<dbReference type="EMBL" id="PDCK01000043">
    <property type="protein sequence ID" value="PRQ34375.1"/>
    <property type="molecule type" value="Genomic_DNA"/>
</dbReference>
<dbReference type="SUPFAM" id="SSF51430">
    <property type="entry name" value="NAD(P)-linked oxidoreductase"/>
    <property type="match status" value="1"/>
</dbReference>
<dbReference type="Pfam" id="PF00248">
    <property type="entry name" value="Aldo_ket_red"/>
    <property type="match status" value="2"/>
</dbReference>
<name>A0A2P6QJL4_ROSCH</name>
<comment type="caution">
    <text evidence="4">The sequence shown here is derived from an EMBL/GenBank/DDBJ whole genome shotgun (WGS) entry which is preliminary data.</text>
</comment>
<feature type="domain" description="NADP-dependent oxidoreductase" evidence="3">
    <location>
        <begin position="194"/>
        <end position="256"/>
    </location>
</feature>
<organism evidence="4 5">
    <name type="scientific">Rosa chinensis</name>
    <name type="common">China rose</name>
    <dbReference type="NCBI Taxonomy" id="74649"/>
    <lineage>
        <taxon>Eukaryota</taxon>
        <taxon>Viridiplantae</taxon>
        <taxon>Streptophyta</taxon>
        <taxon>Embryophyta</taxon>
        <taxon>Tracheophyta</taxon>
        <taxon>Spermatophyta</taxon>
        <taxon>Magnoliopsida</taxon>
        <taxon>eudicotyledons</taxon>
        <taxon>Gunneridae</taxon>
        <taxon>Pentapetalae</taxon>
        <taxon>rosids</taxon>
        <taxon>fabids</taxon>
        <taxon>Rosales</taxon>
        <taxon>Rosaceae</taxon>
        <taxon>Rosoideae</taxon>
        <taxon>Rosoideae incertae sedis</taxon>
        <taxon>Rosa</taxon>
    </lineage>
</organism>
<keyword evidence="5" id="KW-1185">Reference proteome</keyword>
<dbReference type="PIRSF" id="PIRSF000097">
    <property type="entry name" value="AKR"/>
    <property type="match status" value="1"/>
</dbReference>
<dbReference type="InterPro" id="IPR023210">
    <property type="entry name" value="NADP_OxRdtase_dom"/>
</dbReference>
<protein>
    <submittedName>
        <fullName evidence="4">Putative oxidoreductase</fullName>
        <ecNumber evidence="4">1.1.1.-</ecNumber>
    </submittedName>
</protein>
<evidence type="ECO:0000313" key="5">
    <source>
        <dbReference type="Proteomes" id="UP000238479"/>
    </source>
</evidence>
<dbReference type="InterPro" id="IPR018170">
    <property type="entry name" value="Aldo/ket_reductase_CS"/>
</dbReference>
<proteinExistence type="predicted"/>
<dbReference type="Gramene" id="PRQ34375">
    <property type="protein sequence ID" value="PRQ34375"/>
    <property type="gene ID" value="RchiOBHm_Chr5g0068111"/>
</dbReference>
<dbReference type="GO" id="GO:0016491">
    <property type="term" value="F:oxidoreductase activity"/>
    <property type="evidence" value="ECO:0007669"/>
    <property type="project" value="UniProtKB-KW"/>
</dbReference>
<accession>A0A2P6QJL4</accession>
<dbReference type="Gene3D" id="3.20.20.100">
    <property type="entry name" value="NADP-dependent oxidoreductase domain"/>
    <property type="match status" value="1"/>
</dbReference>
<dbReference type="PROSITE" id="PS00063">
    <property type="entry name" value="ALDOKETO_REDUCTASE_3"/>
    <property type="match status" value="1"/>
</dbReference>
<dbReference type="Proteomes" id="UP000238479">
    <property type="component" value="Chromosome 5"/>
</dbReference>
<evidence type="ECO:0000256" key="1">
    <source>
        <dbReference type="PIRSR" id="PIRSR000097-1"/>
    </source>
</evidence>
<evidence type="ECO:0000313" key="4">
    <source>
        <dbReference type="EMBL" id="PRQ34375.1"/>
    </source>
</evidence>
<dbReference type="STRING" id="74649.A0A2P6QJL4"/>
<feature type="binding site" evidence="2">
    <location>
        <position position="109"/>
    </location>
    <ligand>
        <name>substrate</name>
    </ligand>
</feature>
<gene>
    <name evidence="4" type="ORF">RchiOBHm_Chr5g0068111</name>
</gene>
<dbReference type="AlphaFoldDB" id="A0A2P6QJL4"/>
<dbReference type="PANTHER" id="PTHR11732">
    <property type="entry name" value="ALDO/KETO REDUCTASE"/>
    <property type="match status" value="1"/>
</dbReference>
<sequence>MSCSISNVNLLTSSSTGKTSNIPVLGFVTARYPFVGSEIIKEAILDVIRVGYRHFDTATLYQTEQSLGEAISEALSLGLIESRQDLALHHFQAVVQNLGLEYLDLYLIHWPVSVKLGNYDFQFDKEYLLPIDFKGVWEVMEECQKLGLTKSIGVSNFSCKKIQNLLATAKIPPAVNQKARRAKGTPWGSNGVMESETLTQIADAKGKTLAQVCLRWAYEQEVSFVVKSFSKERISENGDIFDWELCPEEVEKINQIPQKRGFPAFDFVADHGPYKTLEELWDGEI</sequence>